<dbReference type="VEuPathDB" id="FungiDB:A1O9_11676"/>
<keyword evidence="2" id="KW-1185">Reference proteome</keyword>
<dbReference type="AlphaFoldDB" id="A0A072PA43"/>
<dbReference type="Proteomes" id="UP000027920">
    <property type="component" value="Unassembled WGS sequence"/>
</dbReference>
<accession>A0A072PA43</accession>
<evidence type="ECO:0000313" key="1">
    <source>
        <dbReference type="EMBL" id="KEF52435.1"/>
    </source>
</evidence>
<dbReference type="GeneID" id="25286573"/>
<dbReference type="HOGENOM" id="CLU_037224_0_0_1"/>
<dbReference type="RefSeq" id="XP_013255025.1">
    <property type="nucleotide sequence ID" value="XM_013399571.1"/>
</dbReference>
<dbReference type="Pfam" id="PF11017">
    <property type="entry name" value="DUF2855"/>
    <property type="match status" value="1"/>
</dbReference>
<reference evidence="1 2" key="1">
    <citation type="submission" date="2013-03" db="EMBL/GenBank/DDBJ databases">
        <title>The Genome Sequence of Exophiala aquamarina CBS 119918.</title>
        <authorList>
            <consortium name="The Broad Institute Genomics Platform"/>
            <person name="Cuomo C."/>
            <person name="de Hoog S."/>
            <person name="Gorbushina A."/>
            <person name="Walker B."/>
            <person name="Young S.K."/>
            <person name="Zeng Q."/>
            <person name="Gargeya S."/>
            <person name="Fitzgerald M."/>
            <person name="Haas B."/>
            <person name="Abouelleil A."/>
            <person name="Allen A.W."/>
            <person name="Alvarado L."/>
            <person name="Arachchi H.M."/>
            <person name="Berlin A.M."/>
            <person name="Chapman S.B."/>
            <person name="Gainer-Dewar J."/>
            <person name="Goldberg J."/>
            <person name="Griggs A."/>
            <person name="Gujja S."/>
            <person name="Hansen M."/>
            <person name="Howarth C."/>
            <person name="Imamovic A."/>
            <person name="Ireland A."/>
            <person name="Larimer J."/>
            <person name="McCowan C."/>
            <person name="Murphy C."/>
            <person name="Pearson M."/>
            <person name="Poon T.W."/>
            <person name="Priest M."/>
            <person name="Roberts A."/>
            <person name="Saif S."/>
            <person name="Shea T."/>
            <person name="Sisk P."/>
            <person name="Sykes S."/>
            <person name="Wortman J."/>
            <person name="Nusbaum C."/>
            <person name="Birren B."/>
        </authorList>
    </citation>
    <scope>NUCLEOTIDE SEQUENCE [LARGE SCALE GENOMIC DNA]</scope>
    <source>
        <strain evidence="1 2">CBS 119918</strain>
    </source>
</reference>
<protein>
    <submittedName>
        <fullName evidence="1">Uncharacterized protein</fullName>
    </submittedName>
</protein>
<comment type="caution">
    <text evidence="1">The sequence shown here is derived from an EMBL/GenBank/DDBJ whole genome shotgun (WGS) entry which is preliminary data.</text>
</comment>
<sequence length="438" mass="47933">MSTEKHTIRIVDKTHYDRQYFVTPSTDNLGPLDDSSVRIQSTILGLSSNNLAYCASGKVLHWWDTFPVPEFVEAPYNDRSQYGISPGWGYATILESTIPTLKNGSLLWGFFPISTFPVDLFLQQSPKIQGHFIEISEHRAKVMPLYQRYISVSDTLESVKSETSPGVRELAWKSALLPPWKSAYTFNRFAFASLPGDPVLHPGIGHPWSPEDADLKRTLVICLGAGTKTCRSFVHQLTTKRAPGSGPVAVLEVSSAAPELSPFASFQSEVQIKSIKYADLHSGTSSDWLFAQSIDRFVIVDFAGRAGVCEPLSNQLRANKAGIKVEVLIVGGESKVYTPEDLAERQAIITRLGAVRCNASAIREDAQAAIGEARFFSDQDAAFDELLQEQLANGSDAVLGVKLGIHKGLRGAEGIEGGWDRVCTGNLKGDEGLAFLLW</sequence>
<dbReference type="OrthoDB" id="192702at2759"/>
<proteinExistence type="predicted"/>
<dbReference type="InterPro" id="IPR021276">
    <property type="entry name" value="DUF2855"/>
</dbReference>
<name>A0A072PA43_9EURO</name>
<organism evidence="1 2">
    <name type="scientific">Exophiala aquamarina CBS 119918</name>
    <dbReference type="NCBI Taxonomy" id="1182545"/>
    <lineage>
        <taxon>Eukaryota</taxon>
        <taxon>Fungi</taxon>
        <taxon>Dikarya</taxon>
        <taxon>Ascomycota</taxon>
        <taxon>Pezizomycotina</taxon>
        <taxon>Eurotiomycetes</taxon>
        <taxon>Chaetothyriomycetidae</taxon>
        <taxon>Chaetothyriales</taxon>
        <taxon>Herpotrichiellaceae</taxon>
        <taxon>Exophiala</taxon>
    </lineage>
</organism>
<gene>
    <name evidence="1" type="ORF">A1O9_11676</name>
</gene>
<evidence type="ECO:0000313" key="2">
    <source>
        <dbReference type="Proteomes" id="UP000027920"/>
    </source>
</evidence>
<dbReference type="EMBL" id="AMGV01000018">
    <property type="protein sequence ID" value="KEF52435.1"/>
    <property type="molecule type" value="Genomic_DNA"/>
</dbReference>